<name>A0AAE0F1W8_9CHLO</name>
<evidence type="ECO:0000313" key="1">
    <source>
        <dbReference type="EMBL" id="KAK3248347.1"/>
    </source>
</evidence>
<dbReference type="InterPro" id="IPR027417">
    <property type="entry name" value="P-loop_NTPase"/>
</dbReference>
<proteinExistence type="predicted"/>
<dbReference type="EMBL" id="LGRX02028188">
    <property type="protein sequence ID" value="KAK3248347.1"/>
    <property type="molecule type" value="Genomic_DNA"/>
</dbReference>
<evidence type="ECO:0000313" key="2">
    <source>
        <dbReference type="Proteomes" id="UP001190700"/>
    </source>
</evidence>
<keyword evidence="2" id="KW-1185">Reference proteome</keyword>
<protein>
    <submittedName>
        <fullName evidence="1">Uncharacterized protein</fullName>
    </submittedName>
</protein>
<accession>A0AAE0F1W8</accession>
<dbReference type="SUPFAM" id="SSF52540">
    <property type="entry name" value="P-loop containing nucleoside triphosphate hydrolases"/>
    <property type="match status" value="1"/>
</dbReference>
<dbReference type="Gene3D" id="3.40.50.300">
    <property type="entry name" value="P-loop containing nucleotide triphosphate hydrolases"/>
    <property type="match status" value="1"/>
</dbReference>
<organism evidence="1 2">
    <name type="scientific">Cymbomonas tetramitiformis</name>
    <dbReference type="NCBI Taxonomy" id="36881"/>
    <lineage>
        <taxon>Eukaryota</taxon>
        <taxon>Viridiplantae</taxon>
        <taxon>Chlorophyta</taxon>
        <taxon>Pyramimonadophyceae</taxon>
        <taxon>Pyramimonadales</taxon>
        <taxon>Pyramimonadaceae</taxon>
        <taxon>Cymbomonas</taxon>
    </lineage>
</organism>
<dbReference type="Proteomes" id="UP001190700">
    <property type="component" value="Unassembled WGS sequence"/>
</dbReference>
<gene>
    <name evidence="1" type="ORF">CYMTET_42180</name>
</gene>
<dbReference type="AlphaFoldDB" id="A0AAE0F1W8"/>
<reference evidence="1 2" key="1">
    <citation type="journal article" date="2015" name="Genome Biol. Evol.">
        <title>Comparative Genomics of a Bacterivorous Green Alga Reveals Evolutionary Causalities and Consequences of Phago-Mixotrophic Mode of Nutrition.</title>
        <authorList>
            <person name="Burns J.A."/>
            <person name="Paasch A."/>
            <person name="Narechania A."/>
            <person name="Kim E."/>
        </authorList>
    </citation>
    <scope>NUCLEOTIDE SEQUENCE [LARGE SCALE GENOMIC DNA]</scope>
    <source>
        <strain evidence="1 2">PLY_AMNH</strain>
    </source>
</reference>
<sequence>MLGTPNLHLNNIACFELHRRVGNEATKRSEVERLYEIIQHNRTANREECTKNTVPVREIFQQGARQEQTIVSFECPDKNGQGTKKTEYFTDHAQIKPLTDITAGQLKRLGVRDFLPNEHSLPECSPTSAQLVQILILLSDLPRTVLVRSNLLAPQQEQRAFREDRDSGLNIDIVSAPPGTGKTGVAIEAALAFMRGEKLAKVMRESPKWSKSVRNISPLGVHHVNSDLTGLEPCNLVILVAPDNVAGYWLKNLHHACSGVDADRYTIYPKEAGDSFIKERMHDLLRQHTHTVEEYHHPEEQIPRETLILRLTPAKFSEFLADPPSIVWPLVIFDEFTAHCGSMGTNATKPACKHLWGISATPTTIVHAFHGKSNRNPFKDLLGNHFLHAETEHIDPTDGPEHFGTTPERRQQILQSNLMVSLINAFPPDVLRRTIENVADMMPAGVDYFASHAAGCSAKAALRWHRPTSTKQQSSPTTRTIQVTDCSQEGVLTHFKQDYGIHDLETDQVGDFYTRHPYTVVRWRKPTSDHHLVPIWGRPDGKGLIHELHSAHHTYLKGAQQSTIVDWFVNTQNLLESPPNVLNPGEPLPESGDQNYACSLCCCVVNLTQLRGHF</sequence>
<comment type="caution">
    <text evidence="1">The sequence shown here is derived from an EMBL/GenBank/DDBJ whole genome shotgun (WGS) entry which is preliminary data.</text>
</comment>